<dbReference type="RefSeq" id="XP_004256421.1">
    <property type="nucleotide sequence ID" value="XM_004256373.1"/>
</dbReference>
<feature type="region of interest" description="Disordered" evidence="1">
    <location>
        <begin position="101"/>
        <end position="128"/>
    </location>
</feature>
<evidence type="ECO:0000313" key="3">
    <source>
        <dbReference type="Proteomes" id="UP000014680"/>
    </source>
</evidence>
<feature type="compositionally biased region" description="Low complexity" evidence="1">
    <location>
        <begin position="13"/>
        <end position="27"/>
    </location>
</feature>
<evidence type="ECO:0000313" key="2">
    <source>
        <dbReference type="EMBL" id="ELP89650.1"/>
    </source>
</evidence>
<feature type="compositionally biased region" description="Basic and acidic residues" evidence="1">
    <location>
        <begin position="117"/>
        <end position="128"/>
    </location>
</feature>
<proteinExistence type="predicted"/>
<evidence type="ECO:0000256" key="1">
    <source>
        <dbReference type="SAM" id="MobiDB-lite"/>
    </source>
</evidence>
<feature type="region of interest" description="Disordered" evidence="1">
    <location>
        <begin position="1"/>
        <end position="27"/>
    </location>
</feature>
<gene>
    <name evidence="2" type="ORF">EIN_202350</name>
</gene>
<protein>
    <recommendedName>
        <fullName evidence="4">TLDc domain-containing protein</fullName>
    </recommendedName>
</protein>
<keyword evidence="3" id="KW-1185">Reference proteome</keyword>
<reference evidence="2 3" key="1">
    <citation type="submission" date="2012-10" db="EMBL/GenBank/DDBJ databases">
        <authorList>
            <person name="Zafar N."/>
            <person name="Inman J."/>
            <person name="Hall N."/>
            <person name="Lorenzi H."/>
            <person name="Caler E."/>
        </authorList>
    </citation>
    <scope>NUCLEOTIDE SEQUENCE [LARGE SCALE GENOMIC DNA]</scope>
    <source>
        <strain evidence="2 3">IP1</strain>
    </source>
</reference>
<evidence type="ECO:0008006" key="4">
    <source>
        <dbReference type="Google" id="ProtNLM"/>
    </source>
</evidence>
<accession>A0A0A1UBP2</accession>
<dbReference type="EMBL" id="KB206596">
    <property type="protein sequence ID" value="ELP89650.1"/>
    <property type="molecule type" value="Genomic_DNA"/>
</dbReference>
<dbReference type="VEuPathDB" id="AmoebaDB:EIN_202350"/>
<dbReference type="AlphaFoldDB" id="A0A0A1UBP2"/>
<sequence length="335" mass="39607">MTSPNKENPFLKQQQTNTQSQPQTCQPQSNQYITLEIMNDMDLGNILEYCKNSFQKEDSYFAKVVLLISQKYFLSMQNEKEQIQRDLQVVKQVDTFNESEFYLDKQSNDDGDDESLENEKQSDIQQTEEHVVVTETHQNTQQIVQNESKTQFSYEGLRNDFSLAVRFLISQNISQLKKCRAGDVVYGSNEGIIFRNKLLDKLKGKRNVYLFVLTNDKNFYCFKLGNFPEEFENDWHQDPNFTIFQFMINGEQCKYTWKSKIKKSYEFIKPEDSCKDIIFNCCSLFELNSKKNIHWNSEEFPNNFESIENDQFEKKDLIYDNEEEGVVNFSFVSIK</sequence>
<organism evidence="2 3">
    <name type="scientific">Entamoeba invadens IP1</name>
    <dbReference type="NCBI Taxonomy" id="370355"/>
    <lineage>
        <taxon>Eukaryota</taxon>
        <taxon>Amoebozoa</taxon>
        <taxon>Evosea</taxon>
        <taxon>Archamoebae</taxon>
        <taxon>Mastigamoebida</taxon>
        <taxon>Entamoebidae</taxon>
        <taxon>Entamoeba</taxon>
    </lineage>
</organism>
<dbReference type="GeneID" id="14888625"/>
<name>A0A0A1UBP2_ENTIV</name>
<dbReference type="Proteomes" id="UP000014680">
    <property type="component" value="Unassembled WGS sequence"/>
</dbReference>
<dbReference type="KEGG" id="eiv:EIN_202350"/>